<comment type="caution">
    <text evidence="2">The sequence shown here is derived from an EMBL/GenBank/DDBJ whole genome shotgun (WGS) entry which is preliminary data.</text>
</comment>
<dbReference type="Proteomes" id="UP000195521">
    <property type="component" value="Unassembled WGS sequence"/>
</dbReference>
<dbReference type="GeneID" id="39749940"/>
<keyword evidence="3" id="KW-1185">Reference proteome</keyword>
<evidence type="ECO:0000256" key="1">
    <source>
        <dbReference type="SAM" id="Phobius"/>
    </source>
</evidence>
<dbReference type="OrthoDB" id="381600at2759"/>
<dbReference type="EMBL" id="BDQF01000014">
    <property type="protein sequence ID" value="GAW83197.1"/>
    <property type="molecule type" value="Genomic_DNA"/>
</dbReference>
<keyword evidence="1" id="KW-1133">Transmembrane helix</keyword>
<name>A0A1Y1JPP2_PLAGO</name>
<dbReference type="InterPro" id="IPR008780">
    <property type="entry name" value="Plasmodium_Vir"/>
</dbReference>
<accession>A0A1Y1JPP2</accession>
<gene>
    <name evidence="2" type="ORF">PGO_134690</name>
</gene>
<keyword evidence="1" id="KW-0472">Membrane</keyword>
<evidence type="ECO:0000313" key="3">
    <source>
        <dbReference type="Proteomes" id="UP000195521"/>
    </source>
</evidence>
<dbReference type="AlphaFoldDB" id="A0A1Y1JPP2"/>
<feature type="transmembrane region" description="Helical" evidence="1">
    <location>
        <begin position="724"/>
        <end position="747"/>
    </location>
</feature>
<dbReference type="RefSeq" id="XP_028545786.1">
    <property type="nucleotide sequence ID" value="XM_028689985.1"/>
</dbReference>
<proteinExistence type="predicted"/>
<keyword evidence="1" id="KW-0812">Transmembrane</keyword>
<sequence>MTDPVVDNAIKLLKDLVFQSWKSAVSKSFKNGSLQLLENDIHKTLTDSDLRTTVAQLLIEEITNKFNIVEEYKNYKNCVNCSNNCSIHCIYCNVEEIIETLKKFCEAFTLNNNTCHDYFIYCLYGILKDSKCNDKEIHEFYIKLNSHWKCDVADKSCNIKYLPIKNKDILKNKKELYDFLRYYRTIKILLNKQKSSEKTTFCNYINYFFSLYEKIHKEYNLLYSGTYDKEIELFKSIFKHAKDELEFLDINCPHNKANLAFDKENRKIKQIKQNLYEDFVKEKSQEFENIKNDLLENSSMYGFYSKLDGNYNVGASMSYELKEGDDDYIKDNENFLNVWKKIDKILLEWSSYSYRQDNLSNNERCEYINYWLYDQIKDNSDPRNIIPFLYRINGIITSKGYCKRKNFDFHVEQINNKKHLHDFVRSYDFIKDKLKKANDVEREMYCKYINIFFDLYKHMEQEKKGVQGYKDEIDLISKYIIEDTTYIELDMEKNSEYLKHYCTDLNEFEYKHKGAFKLCHKLVKNLIDLYRIEKNVERNDRCYALKHWLCEEIRKLLSVNSNDVSKEPVIDKLRKVVFTVNHNYLLGNPCYIDLVGTLDQWKEEKELYDYFNVYDKIEKHTKSNKNSCDKYINSLSSINELYEKHLGRCCYCYSYGKCVEICPGYFKCDEKFNPYNIFSKLNCEGENIKNFKHVKKPPPVDHFVKTRTLNSFLFASNRTKFDTFYTITTLLLGLLGIFMIHFIFYKFTPYGSFINKKVFNNKNNMINMSGKGKKKLEQNILKHRNTSKKSKTIHFSYQNA</sequence>
<dbReference type="OMA" id="ERCEYIN"/>
<organism evidence="2 3">
    <name type="scientific">Plasmodium gonderi</name>
    <dbReference type="NCBI Taxonomy" id="77519"/>
    <lineage>
        <taxon>Eukaryota</taxon>
        <taxon>Sar</taxon>
        <taxon>Alveolata</taxon>
        <taxon>Apicomplexa</taxon>
        <taxon>Aconoidasida</taxon>
        <taxon>Haemosporida</taxon>
        <taxon>Plasmodiidae</taxon>
        <taxon>Plasmodium</taxon>
        <taxon>Plasmodium (Plasmodium)</taxon>
    </lineage>
</organism>
<reference evidence="3" key="1">
    <citation type="submission" date="2017-04" db="EMBL/GenBank/DDBJ databases">
        <title>Plasmodium gonderi genome.</title>
        <authorList>
            <person name="Arisue N."/>
            <person name="Honma H."/>
            <person name="Kawai S."/>
            <person name="Tougan T."/>
            <person name="Tanabe K."/>
            <person name="Horii T."/>
        </authorList>
    </citation>
    <scope>NUCLEOTIDE SEQUENCE [LARGE SCALE GENOMIC DNA]</scope>
    <source>
        <strain evidence="3">ATCC 30045</strain>
    </source>
</reference>
<dbReference type="Pfam" id="PF05795">
    <property type="entry name" value="Plasmodium_Vir"/>
    <property type="match status" value="2"/>
</dbReference>
<evidence type="ECO:0000313" key="2">
    <source>
        <dbReference type="EMBL" id="GAW83197.1"/>
    </source>
</evidence>
<protein>
    <submittedName>
        <fullName evidence="2">Variable surface protein</fullName>
    </submittedName>
</protein>